<dbReference type="Proteomes" id="UP001162156">
    <property type="component" value="Unassembled WGS sequence"/>
</dbReference>
<evidence type="ECO:0000256" key="2">
    <source>
        <dbReference type="ARBA" id="ARBA00004922"/>
    </source>
</evidence>
<evidence type="ECO:0000256" key="3">
    <source>
        <dbReference type="ARBA" id="ARBA00007063"/>
    </source>
</evidence>
<comment type="pathway">
    <text evidence="2">Protein modification; protein glycosylation.</text>
</comment>
<sequence length="880" mass="102483">MSQIMFIIAAAHLVYCPFTKVEESFNLQAIHDILYHRLNLTQYDHHEFPGILNINKFWSQYLVRTILASCVVGSFHILSKTLEKQFGTRWLQWLIAITVTQSHFMFYLSRPLPNIFALPLVLLALDGWLRNHNKHFILFSGQRLIETSPFLWYFYSAIPRGMAASVFFVPIGFVLDERIRKLVTPALLFVFLYSFLPHKELRFIIYVFPFLNAAAATACHRIWENRNKTPIYHFLSLGVAGHLAVNVLFTLFLLSISGTNYPGGAAISHLHRLAKDEPNVKVHIANLAAQTGVSRFTEINNNWTYSKIENMRPGDYEMYQYTHLIAEAKSKFSTNLKPYAATHDVIDTIEAFHQISFNYLTIPPVKIKTKPVLFILKRRENYKELLQISQESAEENNYYMEESDLSNQDHLRTIEKNRNSSEQLESFKHSRDAKKNFEPLEDISTEYIRKYESSEINEVSKQKTEETDAITIYKPSIDKSDLIKEASEKIKLIKRQKMEAKSDEKKLVPRVSRKLQSSEEVEENLNKNMDIKAKDKRRMPKLPVKLKNVEEPDTGSKLERKLVPKITKKLSVEESEAEDTELGHTKSLSKQFKSINNFVLPEKGLENKQNVKQNIRKIIQRYNRKRLDDEFNPQPKEEVNAKETIKKIIEEERSKKEREEINKIQQQIMEIIESNPNIINKELIKSKLQETIINELANAIDHKIHESEGKTKKVDLDKSIQVSEEKLREKKIFGDIKEIPKKYLETSAIKKYSERERPTTLLNEMDEKIPSFEVELPTEPSVLKINIEDYSKSDEDYEPGEEGSAINLYDSLRYISSKSEESEGQIVSKQAKEHHIDEEKLAFIKRFKKANEKLDNILTIIDEIVDTIEITDEDDEESYR</sequence>
<keyword evidence="9 12" id="KW-0472">Membrane</keyword>
<evidence type="ECO:0000256" key="5">
    <source>
        <dbReference type="ARBA" id="ARBA00022679"/>
    </source>
</evidence>
<dbReference type="InterPro" id="IPR005599">
    <property type="entry name" value="GPI_mannosylTrfase"/>
</dbReference>
<dbReference type="PANTHER" id="PTHR22760:SF1">
    <property type="entry name" value="DOL-P-MAN:MAN(7)GLCNAC(2)-PP-DOL ALPHA-1,6-MANNOSYLTRANSFERASE"/>
    <property type="match status" value="1"/>
</dbReference>
<reference evidence="14" key="1">
    <citation type="journal article" date="2023" name="Insect Mol. Biol.">
        <title>Genome sequencing provides insights into the evolution of gene families encoding plant cell wall-degrading enzymes in longhorned beetles.</title>
        <authorList>
            <person name="Shin N.R."/>
            <person name="Okamura Y."/>
            <person name="Kirsch R."/>
            <person name="Pauchet Y."/>
        </authorList>
    </citation>
    <scope>NUCLEOTIDE SEQUENCE</scope>
    <source>
        <strain evidence="14">RBIC_L_NR</strain>
    </source>
</reference>
<comment type="function">
    <text evidence="10">Mannosyltransferase that operates in the biosynthetic pathway of dolichol-linked oligosaccharides, the glycan precursors employed in protein asparagine (N)-glycosylation. The assembly of dolichol-linked oligosaccharides begins on the cytosolic side of the endoplasmic reticulum membrane and finishes in its lumen. The sequential addition of sugars to dolichol pyrophosphate produces dolichol-linked oligosaccharides containing fourteen sugars, including two GlcNAcs, nine mannoses and three glucoses. Once assembled, the oligosaccharide is transferred from the lipid to nascent proteins by oligosaccharyltransferases. In the lumen of the endoplasmic reticulum, adds the eighth mannose residue in an alpha-1,6 linkage onto Man(7)GlcNAc(2)-PP-dolichol to produce Man(8)GlcNAc(2)-PP-dolichol.</text>
</comment>
<evidence type="ECO:0000256" key="9">
    <source>
        <dbReference type="ARBA" id="ARBA00023136"/>
    </source>
</evidence>
<comment type="caution">
    <text evidence="14">The sequence shown here is derived from an EMBL/GenBank/DDBJ whole genome shotgun (WGS) entry which is preliminary data.</text>
</comment>
<proteinExistence type="inferred from homology"/>
<evidence type="ECO:0000256" key="4">
    <source>
        <dbReference type="ARBA" id="ARBA00022676"/>
    </source>
</evidence>
<evidence type="ECO:0000256" key="13">
    <source>
        <dbReference type="SAM" id="Coils"/>
    </source>
</evidence>
<keyword evidence="6 12" id="KW-0812">Transmembrane</keyword>
<comment type="catalytic activity">
    <reaction evidence="11">
        <text>an alpha-D-Man-(1-&gt;2)-alpha-D-Man-(1-&gt;2)-alpha-D-Man-(1-&gt;3)-[alpha-D-Man-(1-&gt;2)-alpha-D-Man-(1-&gt;3)-alpha-D-Man-(1-&gt;6)]-beta-D-Man-(1-&gt;4)-beta-D-GlcNAc-(1-&gt;4)-alpha-D-GlcNAc-diphospho-di-trans,poly-cis-dolichol + a di-trans,poly-cis-dolichyl beta-D-mannosyl phosphate = an alpha-D-Man-(1-&gt;2)-alpha-D-Man-(1-&gt;2)-alpha-D-Man-(1-&gt;3)-[alpha-D-Man-(1-&gt;2)-alpha-D-Man-(1-&gt;3)-[alpha-D-Man-(1-&gt;6)]-alpha-D-Man-(1-&gt;6)]-beta-D-Man-(1-&gt;4)-beta-D-GlcNAc-(1-&gt;4)-alpha-D-GlcNAc-diphospho-di-trans,poly-cis-dolichol + a di-trans,poly-cis-dolichyl phosphate + H(+)</text>
        <dbReference type="Rhea" id="RHEA:29535"/>
        <dbReference type="Rhea" id="RHEA-COMP:19498"/>
        <dbReference type="Rhea" id="RHEA-COMP:19501"/>
        <dbReference type="Rhea" id="RHEA-COMP:19518"/>
        <dbReference type="Rhea" id="RHEA-COMP:19519"/>
        <dbReference type="ChEBI" id="CHEBI:15378"/>
        <dbReference type="ChEBI" id="CHEBI:57683"/>
        <dbReference type="ChEBI" id="CHEBI:58211"/>
        <dbReference type="ChEBI" id="CHEBI:132517"/>
        <dbReference type="ChEBI" id="CHEBI:132519"/>
        <dbReference type="EC" id="2.4.1.260"/>
    </reaction>
    <physiologicalReaction direction="left-to-right" evidence="11">
        <dbReference type="Rhea" id="RHEA:29536"/>
    </physiologicalReaction>
</comment>
<keyword evidence="13" id="KW-0175">Coiled coil</keyword>
<feature type="transmembrane region" description="Helical" evidence="12">
    <location>
        <begin position="150"/>
        <end position="173"/>
    </location>
</feature>
<dbReference type="Pfam" id="PF03901">
    <property type="entry name" value="Glyco_transf_22"/>
    <property type="match status" value="2"/>
</dbReference>
<feature type="transmembrane region" description="Helical" evidence="12">
    <location>
        <begin position="179"/>
        <end position="196"/>
    </location>
</feature>
<keyword evidence="15" id="KW-1185">Reference proteome</keyword>
<feature type="transmembrane region" description="Helical" evidence="12">
    <location>
        <begin position="203"/>
        <end position="223"/>
    </location>
</feature>
<dbReference type="GO" id="GO:0005789">
    <property type="term" value="C:endoplasmic reticulum membrane"/>
    <property type="evidence" value="ECO:0007669"/>
    <property type="project" value="UniProtKB-SubCell"/>
</dbReference>
<organism evidence="14 15">
    <name type="scientific">Rhamnusium bicolor</name>
    <dbReference type="NCBI Taxonomy" id="1586634"/>
    <lineage>
        <taxon>Eukaryota</taxon>
        <taxon>Metazoa</taxon>
        <taxon>Ecdysozoa</taxon>
        <taxon>Arthropoda</taxon>
        <taxon>Hexapoda</taxon>
        <taxon>Insecta</taxon>
        <taxon>Pterygota</taxon>
        <taxon>Neoptera</taxon>
        <taxon>Endopterygota</taxon>
        <taxon>Coleoptera</taxon>
        <taxon>Polyphaga</taxon>
        <taxon>Cucujiformia</taxon>
        <taxon>Chrysomeloidea</taxon>
        <taxon>Cerambycidae</taxon>
        <taxon>Lepturinae</taxon>
        <taxon>Rhagiini</taxon>
        <taxon>Rhamnusium</taxon>
    </lineage>
</organism>
<dbReference type="AlphaFoldDB" id="A0AAV8WQE5"/>
<dbReference type="EC" id="2.4.1.-" evidence="12"/>
<keyword evidence="5" id="KW-0808">Transferase</keyword>
<feature type="coiled-coil region" evidence="13">
    <location>
        <begin position="605"/>
        <end position="674"/>
    </location>
</feature>
<evidence type="ECO:0000256" key="10">
    <source>
        <dbReference type="ARBA" id="ARBA00044721"/>
    </source>
</evidence>
<evidence type="ECO:0000256" key="12">
    <source>
        <dbReference type="RuleBase" id="RU363075"/>
    </source>
</evidence>
<evidence type="ECO:0000256" key="1">
    <source>
        <dbReference type="ARBA" id="ARBA00004477"/>
    </source>
</evidence>
<evidence type="ECO:0000313" key="15">
    <source>
        <dbReference type="Proteomes" id="UP001162156"/>
    </source>
</evidence>
<comment type="similarity">
    <text evidence="3 12">Belongs to the glycosyltransferase 22 family.</text>
</comment>
<keyword evidence="8 12" id="KW-1133">Transmembrane helix</keyword>
<dbReference type="PANTHER" id="PTHR22760">
    <property type="entry name" value="GLYCOSYLTRANSFERASE"/>
    <property type="match status" value="1"/>
</dbReference>
<evidence type="ECO:0000256" key="7">
    <source>
        <dbReference type="ARBA" id="ARBA00022824"/>
    </source>
</evidence>
<feature type="transmembrane region" description="Helical" evidence="12">
    <location>
        <begin position="112"/>
        <end position="129"/>
    </location>
</feature>
<keyword evidence="4 12" id="KW-0328">Glycosyltransferase</keyword>
<dbReference type="GO" id="GO:0052917">
    <property type="term" value="F:dol-P-Man:Man(7)GlcNAc(2)-PP-Dol alpha-1,6-mannosyltransferase activity"/>
    <property type="evidence" value="ECO:0007669"/>
    <property type="project" value="UniProtKB-EC"/>
</dbReference>
<gene>
    <name evidence="14" type="ORF">NQ314_018411</name>
</gene>
<name>A0AAV8WQE5_9CUCU</name>
<evidence type="ECO:0000313" key="14">
    <source>
        <dbReference type="EMBL" id="KAJ8928959.1"/>
    </source>
</evidence>
<evidence type="ECO:0000256" key="8">
    <source>
        <dbReference type="ARBA" id="ARBA00022989"/>
    </source>
</evidence>
<feature type="transmembrane region" description="Helical" evidence="12">
    <location>
        <begin position="235"/>
        <end position="254"/>
    </location>
</feature>
<protein>
    <recommendedName>
        <fullName evidence="12">Mannosyltransferase</fullName>
        <ecNumber evidence="12">2.4.1.-</ecNumber>
    </recommendedName>
</protein>
<dbReference type="EMBL" id="JANEYF010005179">
    <property type="protein sequence ID" value="KAJ8928959.1"/>
    <property type="molecule type" value="Genomic_DNA"/>
</dbReference>
<comment type="subcellular location">
    <subcellularLocation>
        <location evidence="1 12">Endoplasmic reticulum membrane</location>
        <topology evidence="1 12">Multi-pass membrane protein</topology>
    </subcellularLocation>
</comment>
<accession>A0AAV8WQE5</accession>
<keyword evidence="7 12" id="KW-0256">Endoplasmic reticulum</keyword>
<evidence type="ECO:0000256" key="11">
    <source>
        <dbReference type="ARBA" id="ARBA00048899"/>
    </source>
</evidence>
<dbReference type="GO" id="GO:0006487">
    <property type="term" value="P:protein N-linked glycosylation"/>
    <property type="evidence" value="ECO:0007669"/>
    <property type="project" value="TreeGrafter"/>
</dbReference>
<evidence type="ECO:0000256" key="6">
    <source>
        <dbReference type="ARBA" id="ARBA00022692"/>
    </source>
</evidence>